<reference evidence="6" key="1">
    <citation type="journal article" date="2019" name="bioRxiv">
        <title>The Genome of the Zebra Mussel, Dreissena polymorpha: A Resource for Invasive Species Research.</title>
        <authorList>
            <person name="McCartney M.A."/>
            <person name="Auch B."/>
            <person name="Kono T."/>
            <person name="Mallez S."/>
            <person name="Zhang Y."/>
            <person name="Obille A."/>
            <person name="Becker A."/>
            <person name="Abrahante J.E."/>
            <person name="Garbe J."/>
            <person name="Badalamenti J.P."/>
            <person name="Herman A."/>
            <person name="Mangelson H."/>
            <person name="Liachko I."/>
            <person name="Sullivan S."/>
            <person name="Sone E.D."/>
            <person name="Koren S."/>
            <person name="Silverstein K.A.T."/>
            <person name="Beckman K.B."/>
            <person name="Gohl D.M."/>
        </authorList>
    </citation>
    <scope>NUCLEOTIDE SEQUENCE</scope>
    <source>
        <strain evidence="6">Duluth1</strain>
        <tissue evidence="6">Whole animal</tissue>
    </source>
</reference>
<dbReference type="SUPFAM" id="SSF54197">
    <property type="entry name" value="HIT-like"/>
    <property type="match status" value="1"/>
</dbReference>
<dbReference type="Pfam" id="PF04677">
    <property type="entry name" value="CwfJ_C_1"/>
    <property type="match status" value="1"/>
</dbReference>
<name>A0A9D4HNX3_DREPO</name>
<reference evidence="6" key="2">
    <citation type="submission" date="2020-11" db="EMBL/GenBank/DDBJ databases">
        <authorList>
            <person name="McCartney M.A."/>
            <person name="Auch B."/>
            <person name="Kono T."/>
            <person name="Mallez S."/>
            <person name="Becker A."/>
            <person name="Gohl D.M."/>
            <person name="Silverstein K.A.T."/>
            <person name="Koren S."/>
            <person name="Bechman K.B."/>
            <person name="Herman A."/>
            <person name="Abrahante J.E."/>
            <person name="Garbe J."/>
        </authorList>
    </citation>
    <scope>NUCLEOTIDE SEQUENCE</scope>
    <source>
        <strain evidence="6">Duluth1</strain>
        <tissue evidence="6">Whole animal</tissue>
    </source>
</reference>
<comment type="caution">
    <text evidence="6">The sequence shown here is derived from an EMBL/GenBank/DDBJ whole genome shotgun (WGS) entry which is preliminary data.</text>
</comment>
<feature type="compositionally biased region" description="Basic and acidic residues" evidence="3">
    <location>
        <begin position="289"/>
        <end position="303"/>
    </location>
</feature>
<dbReference type="InterPro" id="IPR036265">
    <property type="entry name" value="HIT-like_sf"/>
</dbReference>
<dbReference type="InterPro" id="IPR006768">
    <property type="entry name" value="Cwf19-like_C_dom-1"/>
</dbReference>
<evidence type="ECO:0000313" key="6">
    <source>
        <dbReference type="EMBL" id="KAH3727587.1"/>
    </source>
</evidence>
<dbReference type="GO" id="GO:0000398">
    <property type="term" value="P:mRNA splicing, via spliceosome"/>
    <property type="evidence" value="ECO:0007669"/>
    <property type="project" value="TreeGrafter"/>
</dbReference>
<dbReference type="CDD" id="cd07380">
    <property type="entry name" value="MPP_CWF19_N"/>
    <property type="match status" value="1"/>
</dbReference>
<evidence type="ECO:0000256" key="2">
    <source>
        <dbReference type="ARBA" id="ARBA00041007"/>
    </source>
</evidence>
<evidence type="ECO:0000259" key="5">
    <source>
        <dbReference type="Pfam" id="PF04677"/>
    </source>
</evidence>
<dbReference type="Pfam" id="PF04676">
    <property type="entry name" value="CwfJ_C_2"/>
    <property type="match status" value="1"/>
</dbReference>
<dbReference type="InterPro" id="IPR006767">
    <property type="entry name" value="Cwf19-like_C_dom-2"/>
</dbReference>
<feature type="region of interest" description="Disordered" evidence="3">
    <location>
        <begin position="287"/>
        <end position="308"/>
    </location>
</feature>
<dbReference type="PANTHER" id="PTHR12072:SF4">
    <property type="entry name" value="CWF19-LIKE PROTEIN 1"/>
    <property type="match status" value="1"/>
</dbReference>
<feature type="domain" description="Cwf19-like C-terminal" evidence="5">
    <location>
        <begin position="303"/>
        <end position="421"/>
    </location>
</feature>
<evidence type="ECO:0000259" key="4">
    <source>
        <dbReference type="Pfam" id="PF04676"/>
    </source>
</evidence>
<evidence type="ECO:0000256" key="1">
    <source>
        <dbReference type="ARBA" id="ARBA00006795"/>
    </source>
</evidence>
<sequence length="524" mass="58634">MSSNQLRILVSGDVEGQFDQLFSRVNNIQKKSGTFDMLICVGEFFGEKNNEWEAYASGKSKVPLPVLLLGPSNSENVSHFKDVKGGELCHNVTYLGKKGIYTGSSGLQIAYLSGKESVIISDETSFNNVDISALTEPVKNDTKFKGVDILITSQWPKGVEKYGTAVEGFESESVGSEAIAQLSLALRPRYHFCGLEGVHYERQPYRNHKVLAEGARHVTRFIALAKVGNQKKSKYLYAFNVVPLCQMEQSELVSQPQDVTECPYKSKSFQGQQKDSMEQQFFYDMKSGGGEKRRQGEGGQDRQNKKHKPIPTGPCWFCLGSPEVEKHLVVSVGEQTYLALAKGGLVPDHILILPIGHYQSSVTAPDEVMNEIDKFKKALKKCFKKQGKAVVFFERNFKTQHLQIQAVPVPADSAQEVKDMFTECAEAEGIEINEIPVHSDIKQIVQMGVPYFYAELPLGEKMYCRIQASQKFPLQFGREVVASPGILNMPERVDWKVCSVSKAQEQTHAADFKTMFKKYDFTID</sequence>
<dbReference type="PANTHER" id="PTHR12072">
    <property type="entry name" value="CWF19, CELL CYCLE CONTROL PROTEIN"/>
    <property type="match status" value="1"/>
</dbReference>
<dbReference type="AlphaFoldDB" id="A0A9D4HNX3"/>
<dbReference type="Proteomes" id="UP000828390">
    <property type="component" value="Unassembled WGS sequence"/>
</dbReference>
<dbReference type="OrthoDB" id="444325at2759"/>
<evidence type="ECO:0000313" key="7">
    <source>
        <dbReference type="Proteomes" id="UP000828390"/>
    </source>
</evidence>
<organism evidence="6 7">
    <name type="scientific">Dreissena polymorpha</name>
    <name type="common">Zebra mussel</name>
    <name type="synonym">Mytilus polymorpha</name>
    <dbReference type="NCBI Taxonomy" id="45954"/>
    <lineage>
        <taxon>Eukaryota</taxon>
        <taxon>Metazoa</taxon>
        <taxon>Spiralia</taxon>
        <taxon>Lophotrochozoa</taxon>
        <taxon>Mollusca</taxon>
        <taxon>Bivalvia</taxon>
        <taxon>Autobranchia</taxon>
        <taxon>Heteroconchia</taxon>
        <taxon>Euheterodonta</taxon>
        <taxon>Imparidentia</taxon>
        <taxon>Neoheterodontei</taxon>
        <taxon>Myida</taxon>
        <taxon>Dreissenoidea</taxon>
        <taxon>Dreissenidae</taxon>
        <taxon>Dreissena</taxon>
    </lineage>
</organism>
<dbReference type="EMBL" id="JAIWYP010000012">
    <property type="protein sequence ID" value="KAH3727587.1"/>
    <property type="molecule type" value="Genomic_DNA"/>
</dbReference>
<evidence type="ECO:0000256" key="3">
    <source>
        <dbReference type="SAM" id="MobiDB-lite"/>
    </source>
</evidence>
<dbReference type="Gene3D" id="3.30.428.10">
    <property type="entry name" value="HIT-like"/>
    <property type="match status" value="1"/>
</dbReference>
<dbReference type="InterPro" id="IPR040194">
    <property type="entry name" value="Cwf19-like"/>
</dbReference>
<gene>
    <name evidence="6" type="ORF">DPMN_053526</name>
</gene>
<dbReference type="GO" id="GO:0061632">
    <property type="term" value="F:RNA lariat debranching enzyme activator activity"/>
    <property type="evidence" value="ECO:0007669"/>
    <property type="project" value="TreeGrafter"/>
</dbReference>
<accession>A0A9D4HNX3</accession>
<keyword evidence="7" id="KW-1185">Reference proteome</keyword>
<dbReference type="FunFam" id="3.30.428.10:FF:000024">
    <property type="entry name" value="CWF19-like cell cycle control factor 1"/>
    <property type="match status" value="1"/>
</dbReference>
<comment type="similarity">
    <text evidence="1">Belongs to the CWF19 family.</text>
</comment>
<proteinExistence type="inferred from homology"/>
<protein>
    <recommendedName>
        <fullName evidence="2">CWF19-like protein 1</fullName>
    </recommendedName>
</protein>
<feature type="domain" description="Cwf19-like protein C-terminal" evidence="4">
    <location>
        <begin position="432"/>
        <end position="522"/>
    </location>
</feature>
<dbReference type="GO" id="GO:0071014">
    <property type="term" value="C:post-mRNA release spliceosomal complex"/>
    <property type="evidence" value="ECO:0007669"/>
    <property type="project" value="TreeGrafter"/>
</dbReference>